<organism evidence="7 8">
    <name type="scientific">Alkalilimnicola ehrlichii</name>
    <dbReference type="NCBI Taxonomy" id="351052"/>
    <lineage>
        <taxon>Bacteria</taxon>
        <taxon>Pseudomonadati</taxon>
        <taxon>Pseudomonadota</taxon>
        <taxon>Gammaproteobacteria</taxon>
        <taxon>Chromatiales</taxon>
        <taxon>Ectothiorhodospiraceae</taxon>
        <taxon>Alkalilimnicola</taxon>
    </lineage>
</organism>
<evidence type="ECO:0000256" key="4">
    <source>
        <dbReference type="ARBA" id="ARBA00023326"/>
    </source>
</evidence>
<evidence type="ECO:0000256" key="5">
    <source>
        <dbReference type="RuleBase" id="RU361174"/>
    </source>
</evidence>
<dbReference type="OrthoDB" id="9815836at2"/>
<proteinExistence type="inferred from homology"/>
<accession>A0A3E0WLS7</accession>
<comment type="similarity">
    <text evidence="5">Belongs to the glycosyl hydrolase 10 (cellulase F) family.</text>
</comment>
<dbReference type="PANTHER" id="PTHR31490">
    <property type="entry name" value="GLYCOSYL HYDROLASE"/>
    <property type="match status" value="1"/>
</dbReference>
<dbReference type="PROSITE" id="PS51760">
    <property type="entry name" value="GH10_2"/>
    <property type="match status" value="1"/>
</dbReference>
<keyword evidence="3 5" id="KW-0326">Glycosidase</keyword>
<feature type="domain" description="GH10" evidence="6">
    <location>
        <begin position="29"/>
        <end position="377"/>
    </location>
</feature>
<evidence type="ECO:0000256" key="1">
    <source>
        <dbReference type="ARBA" id="ARBA00022801"/>
    </source>
</evidence>
<dbReference type="Proteomes" id="UP000256763">
    <property type="component" value="Unassembled WGS sequence"/>
</dbReference>
<evidence type="ECO:0000313" key="7">
    <source>
        <dbReference type="EMBL" id="RFA32926.1"/>
    </source>
</evidence>
<dbReference type="Gene3D" id="3.20.20.80">
    <property type="entry name" value="Glycosidases"/>
    <property type="match status" value="1"/>
</dbReference>
<evidence type="ECO:0000256" key="2">
    <source>
        <dbReference type="ARBA" id="ARBA00023277"/>
    </source>
</evidence>
<name>A0A3E0WLS7_9GAMM</name>
<dbReference type="EMBL" id="NFZW01000024">
    <property type="protein sequence ID" value="RFA32926.1"/>
    <property type="molecule type" value="Genomic_DNA"/>
</dbReference>
<dbReference type="PROSITE" id="PS51318">
    <property type="entry name" value="TAT"/>
    <property type="match status" value="1"/>
</dbReference>
<dbReference type="RefSeq" id="WP_116303324.1">
    <property type="nucleotide sequence ID" value="NZ_NFZV01000020.1"/>
</dbReference>
<evidence type="ECO:0000256" key="3">
    <source>
        <dbReference type="ARBA" id="ARBA00023295"/>
    </source>
</evidence>
<dbReference type="InterPro" id="IPR044846">
    <property type="entry name" value="GH10"/>
</dbReference>
<dbReference type="GO" id="GO:0031176">
    <property type="term" value="F:endo-1,4-beta-xylanase activity"/>
    <property type="evidence" value="ECO:0007669"/>
    <property type="project" value="UniProtKB-EC"/>
</dbReference>
<sequence>MPLSRRRFLQASVALAALSQLKGVAMARALEISGLKEVFRDDFLIGTAISNRTLETQDRELLDIISSEFNAITAENCMKSGEIQPAQGQWDWTLADRFIEFGREQGMTVVGHAPVWHSQTPDDLFVDSSGHTISRDTLKQRMETHITTLMERYRDQVAIWDVVNEAIDEDQGWRRSPWYEIFGDASYMEHAFHLAHELDPAAHLLYNDYNMHNPGKRAFLVDVLRDYRRRGVPIHGVGLQGHVGLDFPDLDEFERSIEAYAAQGMRIHITEFEVDVLPVAWEYTGADIATDFEYADELDPYTDGLPADVEEKLTARYVEMFELFLRHRDKIDRVSTWGTYDAESWKNDFPVIGRTNYPLLFDRDRRRKPAYHAVAELRR</sequence>
<keyword evidence="4 5" id="KW-0624">Polysaccharide degradation</keyword>
<evidence type="ECO:0000259" key="6">
    <source>
        <dbReference type="PROSITE" id="PS51760"/>
    </source>
</evidence>
<dbReference type="InterPro" id="IPR006311">
    <property type="entry name" value="TAT_signal"/>
</dbReference>
<evidence type="ECO:0000313" key="8">
    <source>
        <dbReference type="Proteomes" id="UP000256763"/>
    </source>
</evidence>
<dbReference type="GO" id="GO:0045493">
    <property type="term" value="P:xylan catabolic process"/>
    <property type="evidence" value="ECO:0007669"/>
    <property type="project" value="UniProtKB-KW"/>
</dbReference>
<comment type="caution">
    <text evidence="7">The sequence shown here is derived from an EMBL/GenBank/DDBJ whole genome shotgun (WGS) entry which is preliminary data.</text>
</comment>
<reference evidence="8" key="1">
    <citation type="submission" date="2017-05" db="EMBL/GenBank/DDBJ databases">
        <authorList>
            <person name="Sharma S."/>
            <person name="Sidhu C."/>
            <person name="Pinnaka A.K."/>
        </authorList>
    </citation>
    <scope>NUCLEOTIDE SEQUENCE [LARGE SCALE GENOMIC DNA]</scope>
    <source>
        <strain evidence="8">AK93</strain>
    </source>
</reference>
<dbReference type="PANTHER" id="PTHR31490:SF90">
    <property type="entry name" value="ENDO-1,4-BETA-XYLANASE A"/>
    <property type="match status" value="1"/>
</dbReference>
<keyword evidence="7" id="KW-0858">Xylan degradation</keyword>
<dbReference type="SUPFAM" id="SSF51445">
    <property type="entry name" value="(Trans)glycosidases"/>
    <property type="match status" value="1"/>
</dbReference>
<dbReference type="InterPro" id="IPR017853">
    <property type="entry name" value="GH"/>
</dbReference>
<keyword evidence="2 5" id="KW-0119">Carbohydrate metabolism</keyword>
<dbReference type="EC" id="3.2.1.8" evidence="5"/>
<keyword evidence="1 5" id="KW-0378">Hydrolase</keyword>
<dbReference type="AlphaFoldDB" id="A0A3E0WLS7"/>
<gene>
    <name evidence="7" type="ORF">CAL65_18470</name>
</gene>
<dbReference type="PRINTS" id="PR00134">
    <property type="entry name" value="GLHYDRLASE10"/>
</dbReference>
<dbReference type="SMART" id="SM00633">
    <property type="entry name" value="Glyco_10"/>
    <property type="match status" value="1"/>
</dbReference>
<keyword evidence="8" id="KW-1185">Reference proteome</keyword>
<dbReference type="Pfam" id="PF00331">
    <property type="entry name" value="Glyco_hydro_10"/>
    <property type="match status" value="1"/>
</dbReference>
<dbReference type="InterPro" id="IPR001000">
    <property type="entry name" value="GH10_dom"/>
</dbReference>
<comment type="catalytic activity">
    <reaction evidence="5">
        <text>Endohydrolysis of (1-&gt;4)-beta-D-xylosidic linkages in xylans.</text>
        <dbReference type="EC" id="3.2.1.8"/>
    </reaction>
</comment>
<protein>
    <recommendedName>
        <fullName evidence="5">Beta-xylanase</fullName>
        <ecNumber evidence="5">3.2.1.8</ecNumber>
    </recommendedName>
</protein>